<proteinExistence type="predicted"/>
<dbReference type="AlphaFoldDB" id="A0A840AGC6"/>
<gene>
    <name evidence="2" type="ORF">GGQ83_002992</name>
</gene>
<dbReference type="GO" id="GO:0008168">
    <property type="term" value="F:methyltransferase activity"/>
    <property type="evidence" value="ECO:0007669"/>
    <property type="project" value="UniProtKB-KW"/>
</dbReference>
<evidence type="ECO:0000259" key="1">
    <source>
        <dbReference type="Pfam" id="PF13649"/>
    </source>
</evidence>
<dbReference type="Pfam" id="PF13649">
    <property type="entry name" value="Methyltransf_25"/>
    <property type="match status" value="1"/>
</dbReference>
<comment type="caution">
    <text evidence="2">The sequence shown here is derived from an EMBL/GenBank/DDBJ whole genome shotgun (WGS) entry which is preliminary data.</text>
</comment>
<dbReference type="CDD" id="cd02440">
    <property type="entry name" value="AdoMet_MTases"/>
    <property type="match status" value="1"/>
</dbReference>
<dbReference type="GO" id="GO:0032259">
    <property type="term" value="P:methylation"/>
    <property type="evidence" value="ECO:0007669"/>
    <property type="project" value="UniProtKB-KW"/>
</dbReference>
<feature type="domain" description="Methyltransferase" evidence="1">
    <location>
        <begin position="52"/>
        <end position="144"/>
    </location>
</feature>
<keyword evidence="2" id="KW-0808">Transferase</keyword>
<keyword evidence="2" id="KW-0489">Methyltransferase</keyword>
<dbReference type="SUPFAM" id="SSF53335">
    <property type="entry name" value="S-adenosyl-L-methionine-dependent methyltransferases"/>
    <property type="match status" value="1"/>
</dbReference>
<accession>A0A840AGC6</accession>
<reference evidence="2 3" key="1">
    <citation type="submission" date="2020-08" db="EMBL/GenBank/DDBJ databases">
        <title>Genomic Encyclopedia of Type Strains, Phase IV (KMG-IV): sequencing the most valuable type-strain genomes for metagenomic binning, comparative biology and taxonomic classification.</title>
        <authorList>
            <person name="Goeker M."/>
        </authorList>
    </citation>
    <scope>NUCLEOTIDE SEQUENCE [LARGE SCALE GENOMIC DNA]</scope>
    <source>
        <strain evidence="2 3">DSM 19979</strain>
    </source>
</reference>
<name>A0A840AGC6_9PROT</name>
<protein>
    <submittedName>
        <fullName evidence="2">SAM-dependent methyltransferase</fullName>
    </submittedName>
</protein>
<dbReference type="InterPro" id="IPR029063">
    <property type="entry name" value="SAM-dependent_MTases_sf"/>
</dbReference>
<organism evidence="2 3">
    <name type="scientific">Roseococcus suduntuyensis</name>
    <dbReference type="NCBI Taxonomy" id="455361"/>
    <lineage>
        <taxon>Bacteria</taxon>
        <taxon>Pseudomonadati</taxon>
        <taxon>Pseudomonadota</taxon>
        <taxon>Alphaproteobacteria</taxon>
        <taxon>Acetobacterales</taxon>
        <taxon>Roseomonadaceae</taxon>
        <taxon>Roseococcus</taxon>
    </lineage>
</organism>
<dbReference type="Proteomes" id="UP000553193">
    <property type="component" value="Unassembled WGS sequence"/>
</dbReference>
<sequence>MNRQDSIRARINRDWDGAPYYAQAEAWLGFFWSPEKPVLKYFKRLDLSRTIELACGHGRHAAQCLDRVGEITLVDVNESNIAHCRQRFAGDARVRYVVNNGHDLADCDTGAHTSLYCYDAMVHFELLDVFDYIREMHRVLVPGGLALLHVSNNMQNPGGFYQQNDRWRNFGSVDVVRHVADRLDMPCIAHEVFDWGGTPKVDGLVLLERRP</sequence>
<keyword evidence="3" id="KW-1185">Reference proteome</keyword>
<evidence type="ECO:0000313" key="2">
    <source>
        <dbReference type="EMBL" id="MBB3899540.1"/>
    </source>
</evidence>
<evidence type="ECO:0000313" key="3">
    <source>
        <dbReference type="Proteomes" id="UP000553193"/>
    </source>
</evidence>
<dbReference type="InterPro" id="IPR041698">
    <property type="entry name" value="Methyltransf_25"/>
</dbReference>
<dbReference type="Gene3D" id="3.40.50.150">
    <property type="entry name" value="Vaccinia Virus protein VP39"/>
    <property type="match status" value="1"/>
</dbReference>
<dbReference type="RefSeq" id="WP_184385378.1">
    <property type="nucleotide sequence ID" value="NZ_JACIDJ010000005.1"/>
</dbReference>
<dbReference type="EMBL" id="JACIDJ010000005">
    <property type="protein sequence ID" value="MBB3899540.1"/>
    <property type="molecule type" value="Genomic_DNA"/>
</dbReference>